<comment type="subcellular location">
    <subcellularLocation>
        <location evidence="1">Cell membrane</location>
        <topology evidence="1">Single-pass membrane protein</topology>
    </subcellularLocation>
    <subcellularLocation>
        <location evidence="7">Cell membrane</location>
        <topology evidence="7">Single-pass type II membrane protein</topology>
    </subcellularLocation>
</comment>
<dbReference type="AlphaFoldDB" id="A0A848IYQ7"/>
<evidence type="ECO:0000256" key="7">
    <source>
        <dbReference type="RuleBase" id="RU003879"/>
    </source>
</evidence>
<comment type="caution">
    <text evidence="8">The sequence shown here is derived from an EMBL/GenBank/DDBJ whole genome shotgun (WGS) entry which is preliminary data.</text>
</comment>
<keyword evidence="3" id="KW-1003">Cell membrane</keyword>
<keyword evidence="5" id="KW-1133">Transmembrane helix</keyword>
<protein>
    <submittedName>
        <fullName evidence="8">Biopolymer transporter ExbD</fullName>
    </submittedName>
</protein>
<dbReference type="RefSeq" id="WP_169680110.1">
    <property type="nucleotide sequence ID" value="NZ_JABBNU010000004.1"/>
</dbReference>
<organism evidence="8 9">
    <name type="scientific">Marinigracilibium pacificum</name>
    <dbReference type="NCBI Taxonomy" id="2729599"/>
    <lineage>
        <taxon>Bacteria</taxon>
        <taxon>Pseudomonadati</taxon>
        <taxon>Bacteroidota</taxon>
        <taxon>Cytophagia</taxon>
        <taxon>Cytophagales</taxon>
        <taxon>Flammeovirgaceae</taxon>
        <taxon>Marinigracilibium</taxon>
    </lineage>
</organism>
<keyword evidence="4 7" id="KW-0812">Transmembrane</keyword>
<proteinExistence type="inferred from homology"/>
<dbReference type="GO" id="GO:0022857">
    <property type="term" value="F:transmembrane transporter activity"/>
    <property type="evidence" value="ECO:0007669"/>
    <property type="project" value="InterPro"/>
</dbReference>
<evidence type="ECO:0000313" key="9">
    <source>
        <dbReference type="Proteomes" id="UP000559010"/>
    </source>
</evidence>
<evidence type="ECO:0000256" key="2">
    <source>
        <dbReference type="ARBA" id="ARBA00005811"/>
    </source>
</evidence>
<sequence length="131" mass="14525">MALKSKHKVDPTFNMSSMTDVVFLLLIFFMLTSTVVDPMALPVNLPKSKSNTFSNPVIKVAITKDLEYYFNGKKSSRREIEALLRNEIGKTESPTVSLYIDKSVPTEHFVEIAGIATSLKAKVSIATTPDK</sequence>
<evidence type="ECO:0000256" key="4">
    <source>
        <dbReference type="ARBA" id="ARBA00022692"/>
    </source>
</evidence>
<name>A0A848IYQ7_9BACT</name>
<keyword evidence="6" id="KW-0472">Membrane</keyword>
<evidence type="ECO:0000256" key="3">
    <source>
        <dbReference type="ARBA" id="ARBA00022475"/>
    </source>
</evidence>
<dbReference type="EMBL" id="JABBNU010000004">
    <property type="protein sequence ID" value="NMM48405.1"/>
    <property type="molecule type" value="Genomic_DNA"/>
</dbReference>
<evidence type="ECO:0000256" key="5">
    <source>
        <dbReference type="ARBA" id="ARBA00022989"/>
    </source>
</evidence>
<evidence type="ECO:0000313" key="8">
    <source>
        <dbReference type="EMBL" id="NMM48405.1"/>
    </source>
</evidence>
<dbReference type="Gene3D" id="3.30.420.270">
    <property type="match status" value="1"/>
</dbReference>
<dbReference type="PANTHER" id="PTHR30558:SF7">
    <property type="entry name" value="TOL-PAL SYSTEM PROTEIN TOLR"/>
    <property type="match status" value="1"/>
</dbReference>
<evidence type="ECO:0000256" key="1">
    <source>
        <dbReference type="ARBA" id="ARBA00004162"/>
    </source>
</evidence>
<keyword evidence="7" id="KW-0653">Protein transport</keyword>
<keyword evidence="7" id="KW-0813">Transport</keyword>
<dbReference type="PANTHER" id="PTHR30558">
    <property type="entry name" value="EXBD MEMBRANE COMPONENT OF PMF-DRIVEN MACROMOLECULE IMPORT SYSTEM"/>
    <property type="match status" value="1"/>
</dbReference>
<gene>
    <name evidence="8" type="ORF">HH304_08345</name>
</gene>
<evidence type="ECO:0000256" key="6">
    <source>
        <dbReference type="ARBA" id="ARBA00023136"/>
    </source>
</evidence>
<dbReference type="Pfam" id="PF02472">
    <property type="entry name" value="ExbD"/>
    <property type="match status" value="1"/>
</dbReference>
<dbReference type="InterPro" id="IPR003400">
    <property type="entry name" value="ExbD"/>
</dbReference>
<comment type="similarity">
    <text evidence="2 7">Belongs to the ExbD/TolR family.</text>
</comment>
<dbReference type="GO" id="GO:0015031">
    <property type="term" value="P:protein transport"/>
    <property type="evidence" value="ECO:0007669"/>
    <property type="project" value="UniProtKB-KW"/>
</dbReference>
<dbReference type="Proteomes" id="UP000559010">
    <property type="component" value="Unassembled WGS sequence"/>
</dbReference>
<keyword evidence="9" id="KW-1185">Reference proteome</keyword>
<accession>A0A848IYQ7</accession>
<reference evidence="8 9" key="1">
    <citation type="submission" date="2020-04" db="EMBL/GenBank/DDBJ databases">
        <title>Flammeovirgaceae bacterium KN852 isolated from deep sea.</title>
        <authorList>
            <person name="Zhang D.-C."/>
        </authorList>
    </citation>
    <scope>NUCLEOTIDE SEQUENCE [LARGE SCALE GENOMIC DNA]</scope>
    <source>
        <strain evidence="8 9">KN852</strain>
    </source>
</reference>
<dbReference type="GO" id="GO:0005886">
    <property type="term" value="C:plasma membrane"/>
    <property type="evidence" value="ECO:0007669"/>
    <property type="project" value="UniProtKB-SubCell"/>
</dbReference>